<feature type="region of interest" description="Disordered" evidence="7">
    <location>
        <begin position="119"/>
        <end position="141"/>
    </location>
</feature>
<dbReference type="PANTHER" id="PTHR12830">
    <property type="entry name" value="ANAPHASE-PROMOTING COMPLEX SUBUNIT 5"/>
    <property type="match status" value="1"/>
</dbReference>
<dbReference type="AlphaFoldDB" id="A0A0D2J890"/>
<organism evidence="9 10">
    <name type="scientific">Monoraphidium neglectum</name>
    <dbReference type="NCBI Taxonomy" id="145388"/>
    <lineage>
        <taxon>Eukaryota</taxon>
        <taxon>Viridiplantae</taxon>
        <taxon>Chlorophyta</taxon>
        <taxon>core chlorophytes</taxon>
        <taxon>Chlorophyceae</taxon>
        <taxon>CS clade</taxon>
        <taxon>Sphaeropleales</taxon>
        <taxon>Selenastraceae</taxon>
        <taxon>Monoraphidium</taxon>
    </lineage>
</organism>
<keyword evidence="5" id="KW-0833">Ubl conjugation pathway</keyword>
<evidence type="ECO:0000256" key="1">
    <source>
        <dbReference type="ARBA" id="ARBA00007450"/>
    </source>
</evidence>
<dbReference type="KEGG" id="mng:MNEG_11979"/>
<evidence type="ECO:0000313" key="9">
    <source>
        <dbReference type="EMBL" id="KIY95982.1"/>
    </source>
</evidence>
<keyword evidence="3" id="KW-0132">Cell division</keyword>
<dbReference type="GO" id="GO:0031145">
    <property type="term" value="P:anaphase-promoting complex-dependent catabolic process"/>
    <property type="evidence" value="ECO:0007669"/>
    <property type="project" value="TreeGrafter"/>
</dbReference>
<evidence type="ECO:0000256" key="3">
    <source>
        <dbReference type="ARBA" id="ARBA00022618"/>
    </source>
</evidence>
<dbReference type="Pfam" id="PF12862">
    <property type="entry name" value="ANAPC5"/>
    <property type="match status" value="1"/>
</dbReference>
<evidence type="ECO:0000259" key="8">
    <source>
        <dbReference type="Pfam" id="PF12862"/>
    </source>
</evidence>
<comment type="similarity">
    <text evidence="1">Belongs to the APC5 family.</text>
</comment>
<evidence type="ECO:0000256" key="5">
    <source>
        <dbReference type="ARBA" id="ARBA00022786"/>
    </source>
</evidence>
<proteinExistence type="inferred from homology"/>
<evidence type="ECO:0000256" key="6">
    <source>
        <dbReference type="ARBA" id="ARBA00023306"/>
    </source>
</evidence>
<feature type="compositionally biased region" description="Gly residues" evidence="7">
    <location>
        <begin position="129"/>
        <end position="139"/>
    </location>
</feature>
<dbReference type="OrthoDB" id="2504561at2759"/>
<dbReference type="InterPro" id="IPR037679">
    <property type="entry name" value="Apc5"/>
</dbReference>
<reference evidence="9 10" key="1">
    <citation type="journal article" date="2013" name="BMC Genomics">
        <title>Reconstruction of the lipid metabolism for the microalga Monoraphidium neglectum from its genome sequence reveals characteristics suitable for biofuel production.</title>
        <authorList>
            <person name="Bogen C."/>
            <person name="Al-Dilaimi A."/>
            <person name="Albersmeier A."/>
            <person name="Wichmann J."/>
            <person name="Grundmann M."/>
            <person name="Rupp O."/>
            <person name="Lauersen K.J."/>
            <person name="Blifernez-Klassen O."/>
            <person name="Kalinowski J."/>
            <person name="Goesmann A."/>
            <person name="Mussgnug J.H."/>
            <person name="Kruse O."/>
        </authorList>
    </citation>
    <scope>NUCLEOTIDE SEQUENCE [LARGE SCALE GENOMIC DNA]</scope>
    <source>
        <strain evidence="9 10">SAG 48.87</strain>
    </source>
</reference>
<feature type="region of interest" description="Disordered" evidence="7">
    <location>
        <begin position="189"/>
        <end position="216"/>
    </location>
</feature>
<accession>A0A0D2J890</accession>
<gene>
    <name evidence="9" type="ORF">MNEG_11979</name>
</gene>
<evidence type="ECO:0000256" key="2">
    <source>
        <dbReference type="ARBA" id="ARBA00016066"/>
    </source>
</evidence>
<dbReference type="GO" id="GO:0051301">
    <property type="term" value="P:cell division"/>
    <property type="evidence" value="ECO:0007669"/>
    <property type="project" value="UniProtKB-KW"/>
</dbReference>
<dbReference type="RefSeq" id="XP_013895002.1">
    <property type="nucleotide sequence ID" value="XM_014039548.1"/>
</dbReference>
<keyword evidence="10" id="KW-1185">Reference proteome</keyword>
<dbReference type="PANTHER" id="PTHR12830:SF9">
    <property type="entry name" value="ANAPHASE-PROMOTING COMPLEX SUBUNIT 5"/>
    <property type="match status" value="1"/>
</dbReference>
<dbReference type="GeneID" id="25729295"/>
<dbReference type="InterPro" id="IPR026000">
    <property type="entry name" value="Apc5_dom"/>
</dbReference>
<feature type="domain" description="Anaphase-promoting complex subunit 5" evidence="8">
    <location>
        <begin position="2"/>
        <end position="106"/>
    </location>
</feature>
<evidence type="ECO:0000313" key="10">
    <source>
        <dbReference type="Proteomes" id="UP000054498"/>
    </source>
</evidence>
<keyword evidence="6" id="KW-0131">Cell cycle</keyword>
<dbReference type="EMBL" id="KK103217">
    <property type="protein sequence ID" value="KIY95982.1"/>
    <property type="molecule type" value="Genomic_DNA"/>
</dbReference>
<keyword evidence="4" id="KW-0498">Mitosis</keyword>
<dbReference type="STRING" id="145388.A0A0D2J890"/>
<name>A0A0D2J890_9CHLO</name>
<sequence length="656" mass="64604">MEALKSRDPAACIRALHHYFDSAGGGAAAGGAAGVPPGAAAAAAAAAAGEASKGRCQSALLTLSAAHAELGHTAESLRALHEALRLAQQQGDTWALAHSLAALCRVVMMSEGVSEVPAAAADGDAGGEDSSGGGAGPPAGGLDLAAVQEQLQALELLRRCLKIACQQQCPHIAAFARLAIARFDLQHASAPPQPRAPAPQAAPGGADPGGGPEAAPACAGALRAQAALRDACVLQHAAALAAAAPPAAPAAAAAAAAPQLPGAPQRGRVGELYNPSSVFGSDARGSLRASARACAQAAGAAHLLQAAAWRQYGAPGLAVAHALAHLTCCGAGGGGDGSGGGDAATAWAQLVTLALEQQGPTAADAVLSEAAEQYALQLPKQLAAVNAGMMQARAVEEGDAAAAELWLSELASTAEPGPGLDREIKLDAALARAAALAAGGALAAAHDAAAGAFRDAARAGMQAAATSALLQLGELHLAAGDPSGALPFALSASLHCQRLCLARPAPRAALLVARLWHALAPPPGGARQALMLLRGALLPALAGRDREAVGQLQVAMAEVALSDRMDVGVAAGGSESEQRRGAKGAAAARERAAREAAARLEAGARALEVAGAWRGAQAAWSLLAVLRHAREEGGLRDAAAARALTCQRGPLSCAAG</sequence>
<dbReference type="Proteomes" id="UP000054498">
    <property type="component" value="Unassembled WGS sequence"/>
</dbReference>
<evidence type="ECO:0000256" key="7">
    <source>
        <dbReference type="SAM" id="MobiDB-lite"/>
    </source>
</evidence>
<dbReference type="GO" id="GO:0045842">
    <property type="term" value="P:positive regulation of mitotic metaphase/anaphase transition"/>
    <property type="evidence" value="ECO:0007669"/>
    <property type="project" value="TreeGrafter"/>
</dbReference>
<dbReference type="GO" id="GO:0005680">
    <property type="term" value="C:anaphase-promoting complex"/>
    <property type="evidence" value="ECO:0007669"/>
    <property type="project" value="InterPro"/>
</dbReference>
<dbReference type="GO" id="GO:0070979">
    <property type="term" value="P:protein K11-linked ubiquitination"/>
    <property type="evidence" value="ECO:0007669"/>
    <property type="project" value="TreeGrafter"/>
</dbReference>
<evidence type="ECO:0000256" key="4">
    <source>
        <dbReference type="ARBA" id="ARBA00022776"/>
    </source>
</evidence>
<protein>
    <recommendedName>
        <fullName evidence="2">Anaphase-promoting complex subunit 5</fullName>
    </recommendedName>
</protein>